<evidence type="ECO:0000256" key="1">
    <source>
        <dbReference type="ARBA" id="ARBA00024387"/>
    </source>
</evidence>
<protein>
    <recommendedName>
        <fullName evidence="4">Guanosine-3',5'-bis(diphosphate) 3'-pyrophosphohydrolase MESH1</fullName>
        <ecNumber evidence="1">3.1.7.2</ecNumber>
    </recommendedName>
    <alternativeName>
        <fullName evidence="5">Metazoan SpoT homolog 1</fullName>
    </alternativeName>
    <alternativeName>
        <fullName evidence="6">Penta-phosphate guanosine-3'-pyrophosphohydrolase</fullName>
    </alternativeName>
</protein>
<name>A0A4T0ME01_9BASI</name>
<comment type="caution">
    <text evidence="9">The sequence shown here is derived from an EMBL/GenBank/DDBJ whole genome shotgun (WGS) entry which is preliminary data.</text>
</comment>
<feature type="domain" description="HD" evidence="8">
    <location>
        <begin position="58"/>
        <end position="152"/>
    </location>
</feature>
<dbReference type="PROSITE" id="PS51831">
    <property type="entry name" value="HD"/>
    <property type="match status" value="1"/>
</dbReference>
<evidence type="ECO:0000256" key="6">
    <source>
        <dbReference type="ARBA" id="ARBA00041770"/>
    </source>
</evidence>
<dbReference type="Gene3D" id="1.10.3210.10">
    <property type="entry name" value="Hypothetical protein af1432"/>
    <property type="match status" value="1"/>
</dbReference>
<dbReference type="InterPro" id="IPR003607">
    <property type="entry name" value="HD/PDEase_dom"/>
</dbReference>
<dbReference type="InterPro" id="IPR052194">
    <property type="entry name" value="MESH1"/>
</dbReference>
<dbReference type="PANTHER" id="PTHR46246:SF1">
    <property type="entry name" value="GUANOSINE-3',5'-BIS(DIPHOSPHATE) 3'-PYROPHOSPHOHYDROLASE MESH1"/>
    <property type="match status" value="1"/>
</dbReference>
<dbReference type="GO" id="GO:0008893">
    <property type="term" value="F:guanosine-3',5'-bis(diphosphate) 3'-diphosphatase activity"/>
    <property type="evidence" value="ECO:0007669"/>
    <property type="project" value="UniProtKB-EC"/>
</dbReference>
<comment type="function">
    <text evidence="2">ppGpp hydrolyzing enzyme involved in starvation response.</text>
</comment>
<dbReference type="CDD" id="cd00077">
    <property type="entry name" value="HDc"/>
    <property type="match status" value="1"/>
</dbReference>
<accession>A0A4T0ME01</accession>
<dbReference type="Proteomes" id="UP000310685">
    <property type="component" value="Unassembled WGS sequence"/>
</dbReference>
<sequence length="214" mass="24020">MTVEELAPIEGLNDTQGGFLRLLSAVTFASVVSYSLLQREDADKHKDQRRKDKDSTPYINHTLGVAQILAQSGHDDLETLQAAILHDTIEDTNTSLQELQHYFGNKVASIVLECTDDKGLPKAARKQAQINKAKSVSLEAKRVKLADKLYNLRDLQRSAPTNWSTSRIKEYFIWARKVTSQIEDASQGISRNLNGVYEAGRFTKDGEIHFCIDK</sequence>
<dbReference type="AlphaFoldDB" id="A0A4T0ME01"/>
<dbReference type="SMART" id="SM00471">
    <property type="entry name" value="HDc"/>
    <property type="match status" value="1"/>
</dbReference>
<dbReference type="Pfam" id="PF13328">
    <property type="entry name" value="HD_4"/>
    <property type="match status" value="1"/>
</dbReference>
<dbReference type="PANTHER" id="PTHR46246">
    <property type="entry name" value="GUANOSINE-3',5'-BIS(DIPHOSPHATE) 3'-PYROPHOSPHOHYDROLASE MESH1"/>
    <property type="match status" value="1"/>
</dbReference>
<evidence type="ECO:0000313" key="10">
    <source>
        <dbReference type="Proteomes" id="UP000310685"/>
    </source>
</evidence>
<dbReference type="InterPro" id="IPR006674">
    <property type="entry name" value="HD_domain"/>
</dbReference>
<evidence type="ECO:0000313" key="9">
    <source>
        <dbReference type="EMBL" id="TIB81371.1"/>
    </source>
</evidence>
<dbReference type="EC" id="3.1.7.2" evidence="1"/>
<evidence type="ECO:0000256" key="3">
    <source>
        <dbReference type="ARBA" id="ARBA00038354"/>
    </source>
</evidence>
<evidence type="ECO:0000256" key="7">
    <source>
        <dbReference type="ARBA" id="ARBA00047968"/>
    </source>
</evidence>
<reference evidence="9 10" key="1">
    <citation type="submission" date="2019-03" db="EMBL/GenBank/DDBJ databases">
        <title>Sequencing 25 genomes of Wallemia mellicola.</title>
        <authorList>
            <person name="Gostincar C."/>
        </authorList>
    </citation>
    <scope>NUCLEOTIDE SEQUENCE [LARGE SCALE GENOMIC DNA]</scope>
    <source>
        <strain evidence="9 10">EXF-6152</strain>
    </source>
</reference>
<evidence type="ECO:0000256" key="4">
    <source>
        <dbReference type="ARBA" id="ARBA00040793"/>
    </source>
</evidence>
<evidence type="ECO:0000259" key="8">
    <source>
        <dbReference type="PROSITE" id="PS51831"/>
    </source>
</evidence>
<organism evidence="9 10">
    <name type="scientific">Wallemia mellicola</name>
    <dbReference type="NCBI Taxonomy" id="1708541"/>
    <lineage>
        <taxon>Eukaryota</taxon>
        <taxon>Fungi</taxon>
        <taxon>Dikarya</taxon>
        <taxon>Basidiomycota</taxon>
        <taxon>Wallemiomycotina</taxon>
        <taxon>Wallemiomycetes</taxon>
        <taxon>Wallemiales</taxon>
        <taxon>Wallemiaceae</taxon>
        <taxon>Wallemia</taxon>
    </lineage>
</organism>
<gene>
    <name evidence="9" type="ORF">E3Q22_01195</name>
</gene>
<comment type="similarity">
    <text evidence="3">Belongs to the MESH1 family.</text>
</comment>
<dbReference type="SUPFAM" id="SSF109604">
    <property type="entry name" value="HD-domain/PDEase-like"/>
    <property type="match status" value="1"/>
</dbReference>
<proteinExistence type="inferred from homology"/>
<comment type="catalytic activity">
    <reaction evidence="7">
        <text>guanosine 3',5'-bis(diphosphate) + H2O = GDP + diphosphate + H(+)</text>
        <dbReference type="Rhea" id="RHEA:14253"/>
        <dbReference type="ChEBI" id="CHEBI:15377"/>
        <dbReference type="ChEBI" id="CHEBI:15378"/>
        <dbReference type="ChEBI" id="CHEBI:33019"/>
        <dbReference type="ChEBI" id="CHEBI:58189"/>
        <dbReference type="ChEBI" id="CHEBI:77828"/>
        <dbReference type="EC" id="3.1.7.2"/>
    </reaction>
</comment>
<evidence type="ECO:0000256" key="2">
    <source>
        <dbReference type="ARBA" id="ARBA00037781"/>
    </source>
</evidence>
<evidence type="ECO:0000256" key="5">
    <source>
        <dbReference type="ARBA" id="ARBA00041464"/>
    </source>
</evidence>
<dbReference type="EMBL" id="SPRC01000008">
    <property type="protein sequence ID" value="TIB81371.1"/>
    <property type="molecule type" value="Genomic_DNA"/>
</dbReference>